<dbReference type="InterPro" id="IPR027974">
    <property type="entry name" value="DUF4470"/>
</dbReference>
<evidence type="ECO:0000256" key="7">
    <source>
        <dbReference type="SAM" id="MobiDB-lite"/>
    </source>
</evidence>
<evidence type="ECO:0000259" key="8">
    <source>
        <dbReference type="Pfam" id="PF14737"/>
    </source>
</evidence>
<name>E4XAX4_OIKDI</name>
<evidence type="ECO:0000256" key="3">
    <source>
        <dbReference type="ARBA" id="ARBA00022794"/>
    </source>
</evidence>
<dbReference type="AlphaFoldDB" id="E4XAX4"/>
<dbReference type="GO" id="GO:0044458">
    <property type="term" value="P:motile cilium assembly"/>
    <property type="evidence" value="ECO:0007669"/>
    <property type="project" value="TreeGrafter"/>
</dbReference>
<evidence type="ECO:0000256" key="2">
    <source>
        <dbReference type="ARBA" id="ARBA00022490"/>
    </source>
</evidence>
<evidence type="ECO:0000313" key="11">
    <source>
        <dbReference type="Proteomes" id="UP000001307"/>
    </source>
</evidence>
<proteinExistence type="inferred from homology"/>
<keyword evidence="3" id="KW-0970">Cilium biogenesis/degradation</keyword>
<dbReference type="Pfam" id="PF14740">
    <property type="entry name" value="DUF4471"/>
    <property type="match status" value="1"/>
</dbReference>
<comment type="subcellular location">
    <subcellularLocation>
        <location evidence="4">Dynein axonemal particle</location>
    </subcellularLocation>
</comment>
<dbReference type="Pfam" id="PF14737">
    <property type="entry name" value="DUF4470"/>
    <property type="match status" value="1"/>
</dbReference>
<feature type="domain" description="Dynein assembly factor 3 C-terminal" evidence="9">
    <location>
        <begin position="140"/>
        <end position="313"/>
    </location>
</feature>
<keyword evidence="11" id="KW-1185">Reference proteome</keyword>
<sequence>MESGNQKAGLGSIQWWGFSPATDLVQYAPKRDQELNVLLVGPGDIRHLLRTISENPGSKINFYIYEPQVESIARHLLLLLVASEPTGAYSLQNKTALYLDIFGNTLIRPASQSYLLQKSRVLSEMVTDFSYCKKRASFVELDRLKFKDRDLLDDQFVFWRALKDKFMVSQQWDIRQRQYMGSRYDAREGAYDWDLQMALHDRGAKTIMKHEYKSFRSSGVSFSPEENENHESPNRSLSSSKVMGDGRGDKNAYRGYWGDVVVGPYITHGLETDNRELTKLVNGRPSNSSEMIAKYNINELLTKIHSSQSCKFENFSLS</sequence>
<dbReference type="OrthoDB" id="538817at2759"/>
<evidence type="ECO:0000256" key="6">
    <source>
        <dbReference type="ARBA" id="ARBA00025165"/>
    </source>
</evidence>
<comment type="similarity">
    <text evidence="1">Belongs to the DNAAF3 family.</text>
</comment>
<evidence type="ECO:0000259" key="9">
    <source>
        <dbReference type="Pfam" id="PF14740"/>
    </source>
</evidence>
<dbReference type="GO" id="GO:0120293">
    <property type="term" value="C:dynein axonemal particle"/>
    <property type="evidence" value="ECO:0007669"/>
    <property type="project" value="UniProtKB-SubCell"/>
</dbReference>
<dbReference type="Proteomes" id="UP000001307">
    <property type="component" value="Unassembled WGS sequence"/>
</dbReference>
<evidence type="ECO:0000256" key="1">
    <source>
        <dbReference type="ARBA" id="ARBA00010449"/>
    </source>
</evidence>
<protein>
    <recommendedName>
        <fullName evidence="5">Dynein axonemal assembly factor 3</fullName>
    </recommendedName>
</protein>
<comment type="function">
    <text evidence="6">Required for the assembly of axonemal inner and outer dynein arms. Involved in preassembly of dyneins into complexes before their transport into cilia.</text>
</comment>
<evidence type="ECO:0000256" key="4">
    <source>
        <dbReference type="ARBA" id="ARBA00024190"/>
    </source>
</evidence>
<keyword evidence="2" id="KW-0963">Cytoplasm</keyword>
<feature type="region of interest" description="Disordered" evidence="7">
    <location>
        <begin position="218"/>
        <end position="246"/>
    </location>
</feature>
<dbReference type="InterPro" id="IPR039304">
    <property type="entry name" value="DNAAF3"/>
</dbReference>
<evidence type="ECO:0000256" key="5">
    <source>
        <dbReference type="ARBA" id="ARBA00024431"/>
    </source>
</evidence>
<evidence type="ECO:0000313" key="10">
    <source>
        <dbReference type="EMBL" id="CBY08883.1"/>
    </source>
</evidence>
<feature type="domain" description="DUF4470" evidence="8">
    <location>
        <begin position="15"/>
        <end position="107"/>
    </location>
</feature>
<dbReference type="InParanoid" id="E4XAX4"/>
<reference evidence="10" key="1">
    <citation type="journal article" date="2010" name="Science">
        <title>Plasticity of animal genome architecture unmasked by rapid evolution of a pelagic tunicate.</title>
        <authorList>
            <person name="Denoeud F."/>
            <person name="Henriet S."/>
            <person name="Mungpakdee S."/>
            <person name="Aury J.M."/>
            <person name="Da Silva C."/>
            <person name="Brinkmann H."/>
            <person name="Mikhaleva J."/>
            <person name="Olsen L.C."/>
            <person name="Jubin C."/>
            <person name="Canestro C."/>
            <person name="Bouquet J.M."/>
            <person name="Danks G."/>
            <person name="Poulain J."/>
            <person name="Campsteijn C."/>
            <person name="Adamski M."/>
            <person name="Cross I."/>
            <person name="Yadetie F."/>
            <person name="Muffato M."/>
            <person name="Louis A."/>
            <person name="Butcher S."/>
            <person name="Tsagkogeorga G."/>
            <person name="Konrad A."/>
            <person name="Singh S."/>
            <person name="Jensen M.F."/>
            <person name="Cong E.H."/>
            <person name="Eikeseth-Otteraa H."/>
            <person name="Noel B."/>
            <person name="Anthouard V."/>
            <person name="Porcel B.M."/>
            <person name="Kachouri-Lafond R."/>
            <person name="Nishino A."/>
            <person name="Ugolini M."/>
            <person name="Chourrout P."/>
            <person name="Nishida H."/>
            <person name="Aasland R."/>
            <person name="Huzurbazar S."/>
            <person name="Westhof E."/>
            <person name="Delsuc F."/>
            <person name="Lehrach H."/>
            <person name="Reinhardt R."/>
            <person name="Weissenbach J."/>
            <person name="Roy S.W."/>
            <person name="Artiguenave F."/>
            <person name="Postlethwait J.H."/>
            <person name="Manak J.R."/>
            <person name="Thompson E.M."/>
            <person name="Jaillon O."/>
            <person name="Du Pasquier L."/>
            <person name="Boudinot P."/>
            <person name="Liberles D.A."/>
            <person name="Volff J.N."/>
            <person name="Philippe H."/>
            <person name="Lenhard B."/>
            <person name="Roest Crollius H."/>
            <person name="Wincker P."/>
            <person name="Chourrout D."/>
        </authorList>
    </citation>
    <scope>NUCLEOTIDE SEQUENCE [LARGE SCALE GENOMIC DNA]</scope>
</reference>
<gene>
    <name evidence="10" type="ORF">GSOID_T00005724001</name>
</gene>
<organism evidence="10">
    <name type="scientific">Oikopleura dioica</name>
    <name type="common">Tunicate</name>
    <dbReference type="NCBI Taxonomy" id="34765"/>
    <lineage>
        <taxon>Eukaryota</taxon>
        <taxon>Metazoa</taxon>
        <taxon>Chordata</taxon>
        <taxon>Tunicata</taxon>
        <taxon>Appendicularia</taxon>
        <taxon>Copelata</taxon>
        <taxon>Oikopleuridae</taxon>
        <taxon>Oikopleura</taxon>
    </lineage>
</organism>
<dbReference type="InterPro" id="IPR028235">
    <property type="entry name" value="DNAAF3_C"/>
</dbReference>
<dbReference type="PANTHER" id="PTHR22118:SF14">
    <property type="entry name" value="DYNEIN AXONEMAL ASSEMBLY FACTOR 3"/>
    <property type="match status" value="1"/>
</dbReference>
<accession>E4XAX4</accession>
<dbReference type="EMBL" id="FN653033">
    <property type="protein sequence ID" value="CBY08883.1"/>
    <property type="molecule type" value="Genomic_DNA"/>
</dbReference>
<dbReference type="GO" id="GO:0070286">
    <property type="term" value="P:axonemal dynein complex assembly"/>
    <property type="evidence" value="ECO:0007669"/>
    <property type="project" value="InterPro"/>
</dbReference>
<dbReference type="PANTHER" id="PTHR22118">
    <property type="entry name" value="DYNEIN ASSEMBLY FACTOR 3, AXONEMAL"/>
    <property type="match status" value="1"/>
</dbReference>